<dbReference type="EMBL" id="PSYR01000001">
    <property type="protein sequence ID" value="RCN58679.1"/>
    <property type="molecule type" value="Genomic_DNA"/>
</dbReference>
<keyword evidence="3" id="KW-1185">Reference proteome</keyword>
<protein>
    <submittedName>
        <fullName evidence="2">VOC family protein</fullName>
    </submittedName>
</protein>
<keyword evidence="1" id="KW-0479">Metal-binding</keyword>
<dbReference type="AlphaFoldDB" id="A0A1C2FZB5"/>
<evidence type="ECO:0000256" key="1">
    <source>
        <dbReference type="ARBA" id="ARBA00022723"/>
    </source>
</evidence>
<dbReference type="PANTHER" id="PTHR43048:SF4">
    <property type="entry name" value="RING-CLEAVING DIOXYGENASE-RELATED"/>
    <property type="match status" value="1"/>
</dbReference>
<dbReference type="Proteomes" id="UP000253250">
    <property type="component" value="Unassembled WGS sequence"/>
</dbReference>
<gene>
    <name evidence="2" type="ORF">C4900_02550</name>
</gene>
<dbReference type="Pfam" id="PF00903">
    <property type="entry name" value="Glyoxalase"/>
    <property type="match status" value="1"/>
</dbReference>
<evidence type="ECO:0000313" key="2">
    <source>
        <dbReference type="EMBL" id="RCN58679.1"/>
    </source>
</evidence>
<proteinExistence type="predicted"/>
<dbReference type="InterPro" id="IPR051785">
    <property type="entry name" value="MMCE/EMCE_epimerase"/>
</dbReference>
<evidence type="ECO:0000313" key="3">
    <source>
        <dbReference type="Proteomes" id="UP000253250"/>
    </source>
</evidence>
<dbReference type="GO" id="GO:0004493">
    <property type="term" value="F:methylmalonyl-CoA epimerase activity"/>
    <property type="evidence" value="ECO:0007669"/>
    <property type="project" value="TreeGrafter"/>
</dbReference>
<dbReference type="GO" id="GO:0046872">
    <property type="term" value="F:metal ion binding"/>
    <property type="evidence" value="ECO:0007669"/>
    <property type="project" value="UniProtKB-KW"/>
</dbReference>
<dbReference type="InterPro" id="IPR029068">
    <property type="entry name" value="Glyas_Bleomycin-R_OHBP_Dase"/>
</dbReference>
<dbReference type="Gene3D" id="3.10.180.10">
    <property type="entry name" value="2,3-Dihydroxybiphenyl 1,2-Dioxygenase, domain 1"/>
    <property type="match status" value="1"/>
</dbReference>
<dbReference type="STRING" id="163359.A9R16_02220"/>
<name>A0A1C2FZB5_9GAMM</name>
<dbReference type="OrthoDB" id="9804944at2"/>
<dbReference type="SUPFAM" id="SSF54593">
    <property type="entry name" value="Glyoxalase/Bleomycin resistance protein/Dihydroxybiphenyl dioxygenase"/>
    <property type="match status" value="1"/>
</dbReference>
<dbReference type="InterPro" id="IPR037523">
    <property type="entry name" value="VOC_core"/>
</dbReference>
<dbReference type="InterPro" id="IPR004360">
    <property type="entry name" value="Glyas_Fos-R_dOase_dom"/>
</dbReference>
<dbReference type="GO" id="GO:0046491">
    <property type="term" value="P:L-methylmalonyl-CoA metabolic process"/>
    <property type="evidence" value="ECO:0007669"/>
    <property type="project" value="TreeGrafter"/>
</dbReference>
<reference evidence="2 3" key="1">
    <citation type="submission" date="2018-02" db="EMBL/GenBank/DDBJ databases">
        <title>Insights into the biology of acidophilic members of the Acidiferrobacteraceae family derived from comparative genomic analyses.</title>
        <authorList>
            <person name="Issotta F."/>
            <person name="Thyssen C."/>
            <person name="Mena C."/>
            <person name="Moya A."/>
            <person name="Bellenberg S."/>
            <person name="Sproer C."/>
            <person name="Covarrubias P.C."/>
            <person name="Sand W."/>
            <person name="Quatrini R."/>
            <person name="Vera M."/>
        </authorList>
    </citation>
    <scope>NUCLEOTIDE SEQUENCE [LARGE SCALE GENOMIC DNA]</scope>
    <source>
        <strain evidence="3">m-1</strain>
    </source>
</reference>
<dbReference type="PROSITE" id="PS51819">
    <property type="entry name" value="VOC"/>
    <property type="match status" value="1"/>
</dbReference>
<accession>A0A1C2FZB5</accession>
<comment type="caution">
    <text evidence="2">The sequence shown here is derived from an EMBL/GenBank/DDBJ whole genome shotgun (WGS) entry which is preliminary data.</text>
</comment>
<sequence>MSNNDAPEVAAVRLNHVALVCADLEACEAFYVGVLGLAVVWRPDPDNVYLSSGSDNLALHRGAPQPGGALDHIGFAVASVGDVDVWHERLRAARVRITAAPRTHRDGSRSLYCQDPGGTLVQLIFLPPQALKPVSG</sequence>
<dbReference type="RefSeq" id="WP_065971699.1">
    <property type="nucleotide sequence ID" value="NZ_CP080624.1"/>
</dbReference>
<organism evidence="2 3">
    <name type="scientific">Acidiferrobacter thiooxydans</name>
    <dbReference type="NCBI Taxonomy" id="163359"/>
    <lineage>
        <taxon>Bacteria</taxon>
        <taxon>Pseudomonadati</taxon>
        <taxon>Pseudomonadota</taxon>
        <taxon>Gammaproteobacteria</taxon>
        <taxon>Acidiferrobacterales</taxon>
        <taxon>Acidiferrobacteraceae</taxon>
        <taxon>Acidiferrobacter</taxon>
    </lineage>
</organism>
<dbReference type="PANTHER" id="PTHR43048">
    <property type="entry name" value="METHYLMALONYL-COA EPIMERASE"/>
    <property type="match status" value="1"/>
</dbReference>
<dbReference type="CDD" id="cd06587">
    <property type="entry name" value="VOC"/>
    <property type="match status" value="1"/>
</dbReference>